<dbReference type="InterPro" id="IPR016181">
    <property type="entry name" value="Acyl_CoA_acyltransferase"/>
</dbReference>
<accession>A0ABU8RKX0</accession>
<dbReference type="HAMAP" id="MF_01812">
    <property type="entry name" value="Eis"/>
    <property type="match status" value="1"/>
</dbReference>
<sequence length="425" mass="45746">MTTFATTADDRLELRDMRPEEHEQWVALGRRGFLEARRPSPTGFDVRRRALAGHRRRVAVDGAGRVVSTFRSYGVDLPVPGSSAAGEAISSVVVAPTHRRRGLLTRQMTADLTQARDRGDVLAVLIASEAPIYGRFGFGAATEGCRWTLDARGARFRTDPVREGVVDLELVEDADLLDAVAPLHDRLAAASPGATPRDDLWWRTRLGVEDDDSGDDPLLQRPAVLARGAAGEVVGALSYRAVETSEGRRTSTRAEVLELMADGPAATTALWRFLAELDLVVAATAGDRSPHEPLEHLLVDPRAAVQTERDDFHWVRLLDVPSALAARRYALPGSVVLEVVDDLGLAGGRWRLVADADGAGRAEPTDAEPDVVLPVAVLGAAYLGQVPLAGHVAAGRVDERTPGAARRLGAMLWDPSTGVLARTWF</sequence>
<dbReference type="InterPro" id="IPR022902">
    <property type="entry name" value="NAcTrfase_Eis"/>
</dbReference>
<evidence type="ECO:0000256" key="2">
    <source>
        <dbReference type="ARBA" id="ARBA00022679"/>
    </source>
</evidence>
<feature type="binding site" evidence="4">
    <location>
        <begin position="100"/>
        <end position="105"/>
    </location>
    <ligand>
        <name>acetyl-CoA</name>
        <dbReference type="ChEBI" id="CHEBI:57288"/>
    </ligand>
</feature>
<evidence type="ECO:0000256" key="3">
    <source>
        <dbReference type="ARBA" id="ARBA00023315"/>
    </source>
</evidence>
<organism evidence="6 7">
    <name type="scientific">Pseudokineococcus basanitobsidens</name>
    <dbReference type="NCBI Taxonomy" id="1926649"/>
    <lineage>
        <taxon>Bacteria</taxon>
        <taxon>Bacillati</taxon>
        <taxon>Actinomycetota</taxon>
        <taxon>Actinomycetes</taxon>
        <taxon>Kineosporiales</taxon>
        <taxon>Kineosporiaceae</taxon>
        <taxon>Pseudokineococcus</taxon>
    </lineage>
</organism>
<dbReference type="InterPro" id="IPR041380">
    <property type="entry name" value="Acetyltransf_17"/>
</dbReference>
<dbReference type="Gene3D" id="3.40.630.30">
    <property type="match status" value="2"/>
</dbReference>
<feature type="binding site" evidence="4">
    <location>
        <begin position="92"/>
        <end position="94"/>
    </location>
    <ligand>
        <name>acetyl-CoA</name>
        <dbReference type="ChEBI" id="CHEBI:57288"/>
    </ligand>
</feature>
<keyword evidence="7" id="KW-1185">Reference proteome</keyword>
<feature type="binding site" evidence="4">
    <location>
        <begin position="128"/>
        <end position="129"/>
    </location>
    <ligand>
        <name>acetyl-CoA</name>
        <dbReference type="ChEBI" id="CHEBI:57288"/>
    </ligand>
</feature>
<keyword evidence="2 4" id="KW-0808">Transferase</keyword>
<name>A0ABU8RKX0_9ACTN</name>
<dbReference type="SUPFAM" id="SSF55729">
    <property type="entry name" value="Acyl-CoA N-acyltransferases (Nat)"/>
    <property type="match status" value="1"/>
</dbReference>
<dbReference type="Gene3D" id="3.30.1050.10">
    <property type="entry name" value="SCP2 sterol-binding domain"/>
    <property type="match status" value="1"/>
</dbReference>
<comment type="subunit">
    <text evidence="4">Homohexamer; trimer of dimers.</text>
</comment>
<protein>
    <submittedName>
        <fullName evidence="6">GNAT family N-acetyltransferase</fullName>
        <ecNumber evidence="6">2.3.1.-</ecNumber>
    </submittedName>
</protein>
<gene>
    <name evidence="6" type="ORF">WDZ17_10625</name>
</gene>
<comment type="similarity">
    <text evidence="1 4">Belongs to the acetyltransferase Eis family.</text>
</comment>
<dbReference type="PROSITE" id="PS51186">
    <property type="entry name" value="GNAT"/>
    <property type="match status" value="1"/>
</dbReference>
<dbReference type="Proteomes" id="UP001387100">
    <property type="component" value="Unassembled WGS sequence"/>
</dbReference>
<evidence type="ECO:0000256" key="1">
    <source>
        <dbReference type="ARBA" id="ARBA00009213"/>
    </source>
</evidence>
<evidence type="ECO:0000259" key="5">
    <source>
        <dbReference type="PROSITE" id="PS51186"/>
    </source>
</evidence>
<dbReference type="EC" id="2.3.1.-" evidence="6"/>
<proteinExistence type="inferred from homology"/>
<dbReference type="InterPro" id="IPR000182">
    <property type="entry name" value="GNAT_dom"/>
</dbReference>
<dbReference type="Pfam" id="PF13527">
    <property type="entry name" value="Acetyltransf_9"/>
    <property type="match status" value="1"/>
</dbReference>
<dbReference type="Pfam" id="PF13530">
    <property type="entry name" value="SCP2_2"/>
    <property type="match status" value="1"/>
</dbReference>
<dbReference type="NCBIfam" id="NF002367">
    <property type="entry name" value="PRK01346.1-4"/>
    <property type="match status" value="1"/>
</dbReference>
<keyword evidence="3 4" id="KW-0012">Acyltransferase</keyword>
<dbReference type="InterPro" id="IPR025559">
    <property type="entry name" value="Eis_dom"/>
</dbReference>
<dbReference type="InterPro" id="IPR036527">
    <property type="entry name" value="SCP2_sterol-bd_dom_sf"/>
</dbReference>
<reference evidence="6 7" key="1">
    <citation type="journal article" date="2017" name="Int. J. Syst. Evol. Microbiol.">
        <title>Pseudokineococcus basanitobsidens sp. nov., isolated from volcanic rock.</title>
        <authorList>
            <person name="Lee D.W."/>
            <person name="Park M.Y."/>
            <person name="Kim J.J."/>
            <person name="Kim B.S."/>
        </authorList>
    </citation>
    <scope>NUCLEOTIDE SEQUENCE [LARGE SCALE GENOMIC DNA]</scope>
    <source>
        <strain evidence="6 7">DSM 103726</strain>
    </source>
</reference>
<feature type="domain" description="N-acetyltransferase" evidence="5">
    <location>
        <begin position="12"/>
        <end position="159"/>
    </location>
</feature>
<dbReference type="PANTHER" id="PTHR37817:SF1">
    <property type="entry name" value="N-ACETYLTRANSFERASE EIS"/>
    <property type="match status" value="1"/>
</dbReference>
<comment type="caution">
    <text evidence="6">The sequence shown here is derived from an EMBL/GenBank/DDBJ whole genome shotgun (WGS) entry which is preliminary data.</text>
</comment>
<dbReference type="PANTHER" id="PTHR37817">
    <property type="entry name" value="N-ACETYLTRANSFERASE EIS"/>
    <property type="match status" value="1"/>
</dbReference>
<dbReference type="GO" id="GO:0016746">
    <property type="term" value="F:acyltransferase activity"/>
    <property type="evidence" value="ECO:0007669"/>
    <property type="project" value="UniProtKB-KW"/>
</dbReference>
<feature type="active site" description="Proton acceptor; via carboxylate" evidence="4">
    <location>
        <position position="425"/>
    </location>
</feature>
<evidence type="ECO:0000256" key="4">
    <source>
        <dbReference type="HAMAP-Rule" id="MF_01812"/>
    </source>
</evidence>
<dbReference type="InterPro" id="IPR051554">
    <property type="entry name" value="Acetyltransferase_Eis"/>
</dbReference>
<evidence type="ECO:0000313" key="6">
    <source>
        <dbReference type="EMBL" id="MEJ5945744.1"/>
    </source>
</evidence>
<dbReference type="SUPFAM" id="SSF55718">
    <property type="entry name" value="SCP-like"/>
    <property type="match status" value="1"/>
</dbReference>
<dbReference type="Pfam" id="PF17668">
    <property type="entry name" value="Acetyltransf_17"/>
    <property type="match status" value="1"/>
</dbReference>
<dbReference type="RefSeq" id="WP_339575128.1">
    <property type="nucleotide sequence ID" value="NZ_JBBIAA010000011.1"/>
</dbReference>
<dbReference type="EMBL" id="JBBIAA010000011">
    <property type="protein sequence ID" value="MEJ5945744.1"/>
    <property type="molecule type" value="Genomic_DNA"/>
</dbReference>
<evidence type="ECO:0000313" key="7">
    <source>
        <dbReference type="Proteomes" id="UP001387100"/>
    </source>
</evidence>
<feature type="active site" description="Proton donor" evidence="4">
    <location>
        <position position="133"/>
    </location>
</feature>